<dbReference type="SUPFAM" id="SSF51569">
    <property type="entry name" value="Aldolase"/>
    <property type="match status" value="1"/>
</dbReference>
<evidence type="ECO:0000256" key="5">
    <source>
        <dbReference type="ARBA" id="ARBA00022490"/>
    </source>
</evidence>
<evidence type="ECO:0000256" key="3">
    <source>
        <dbReference type="ARBA" id="ARBA00004959"/>
    </source>
</evidence>
<evidence type="ECO:0000256" key="2">
    <source>
        <dbReference type="ARBA" id="ARBA00004496"/>
    </source>
</evidence>
<keyword evidence="6 9" id="KW-0808">Transferase</keyword>
<gene>
    <name evidence="9" type="ORF">MNBD_PLANCTO02-1629</name>
</gene>
<dbReference type="PANTHER" id="PTHR10683">
    <property type="entry name" value="TRANSALDOLASE"/>
    <property type="match status" value="1"/>
</dbReference>
<dbReference type="EC" id="2.2.1.2" evidence="9"/>
<dbReference type="PIRSF" id="PIRSF036915">
    <property type="entry name" value="Trnald_Bac_Plnt"/>
    <property type="match status" value="1"/>
</dbReference>
<evidence type="ECO:0000256" key="4">
    <source>
        <dbReference type="ARBA" id="ARBA00008426"/>
    </source>
</evidence>
<name>A0A3B1E561_9ZZZZ</name>
<dbReference type="NCBIfam" id="TIGR00876">
    <property type="entry name" value="tal_mycobact"/>
    <property type="match status" value="1"/>
</dbReference>
<dbReference type="AlphaFoldDB" id="A0A3B1E561"/>
<dbReference type="InterPro" id="IPR004732">
    <property type="entry name" value="Transaldolase_2"/>
</dbReference>
<evidence type="ECO:0000256" key="8">
    <source>
        <dbReference type="ARBA" id="ARBA00023270"/>
    </source>
</evidence>
<reference evidence="9" key="1">
    <citation type="submission" date="2018-06" db="EMBL/GenBank/DDBJ databases">
        <authorList>
            <person name="Zhirakovskaya E."/>
        </authorList>
    </citation>
    <scope>NUCLEOTIDE SEQUENCE</scope>
</reference>
<dbReference type="InterPro" id="IPR013785">
    <property type="entry name" value="Aldolase_TIM"/>
</dbReference>
<sequence>MSITQEIHAAGQSMWLDSISRELLDSGTIAKYIEELSVTGLTSNPSIFEKAIANGNDYNAAIQAEQGKGLSVEELFFQVALKDINEAADLFRPVYDATQGIDGYVSLEVSPTLANNAESTISEGKRLFALANRPNLYIKVPGTVEGNVAIEELIFAGVNINVTLLFSPQHYVASAEAYLRGLERRQEAGLPLNVSSVASLFISRWDVPTAADLPEHLANKLGIAIGEQTYEKYCELLASDRWRKLTKAGAHPQRLLWASTGTKDPSLPDTYYVTAFLAPQTVNTLPEKTLLAINTLTERGSLMNQDATAANEIIQQINNAGINTAELAEQLQTEGANAFVKSWTNLMSVIESYLSSVPK</sequence>
<keyword evidence="8" id="KW-0704">Schiff base</keyword>
<dbReference type="GO" id="GO:0005737">
    <property type="term" value="C:cytoplasm"/>
    <property type="evidence" value="ECO:0007669"/>
    <property type="project" value="UniProtKB-SubCell"/>
</dbReference>
<dbReference type="InterPro" id="IPR001585">
    <property type="entry name" value="TAL/FSA"/>
</dbReference>
<dbReference type="CDD" id="cd00955">
    <property type="entry name" value="Transaldolase_like"/>
    <property type="match status" value="1"/>
</dbReference>
<dbReference type="HAMAP" id="MF_00493">
    <property type="entry name" value="Transaldolase_2"/>
    <property type="match status" value="1"/>
</dbReference>
<dbReference type="EMBL" id="UOGL01000154">
    <property type="protein sequence ID" value="VAX37947.1"/>
    <property type="molecule type" value="Genomic_DNA"/>
</dbReference>
<evidence type="ECO:0000256" key="1">
    <source>
        <dbReference type="ARBA" id="ARBA00003518"/>
    </source>
</evidence>
<dbReference type="GO" id="GO:0006098">
    <property type="term" value="P:pentose-phosphate shunt"/>
    <property type="evidence" value="ECO:0007669"/>
    <property type="project" value="UniProtKB-UniPathway"/>
</dbReference>
<dbReference type="GO" id="GO:0004801">
    <property type="term" value="F:transaldolase activity"/>
    <property type="evidence" value="ECO:0007669"/>
    <property type="project" value="UniProtKB-EC"/>
</dbReference>
<proteinExistence type="inferred from homology"/>
<dbReference type="PANTHER" id="PTHR10683:SF31">
    <property type="entry name" value="TRANSALDOLASE"/>
    <property type="match status" value="1"/>
</dbReference>
<comment type="similarity">
    <text evidence="4">Belongs to the transaldolase family. Type 2 subfamily.</text>
</comment>
<evidence type="ECO:0000256" key="7">
    <source>
        <dbReference type="ARBA" id="ARBA00023126"/>
    </source>
</evidence>
<comment type="pathway">
    <text evidence="3">Carbohydrate degradation; pentose phosphate pathway.</text>
</comment>
<evidence type="ECO:0000313" key="9">
    <source>
        <dbReference type="EMBL" id="VAX37947.1"/>
    </source>
</evidence>
<organism evidence="9">
    <name type="scientific">hydrothermal vent metagenome</name>
    <dbReference type="NCBI Taxonomy" id="652676"/>
    <lineage>
        <taxon>unclassified sequences</taxon>
        <taxon>metagenomes</taxon>
        <taxon>ecological metagenomes</taxon>
    </lineage>
</organism>
<comment type="function">
    <text evidence="1">Transaldolase is important for the balance of metabolites in the pentose-phosphate pathway.</text>
</comment>
<dbReference type="GO" id="GO:0005975">
    <property type="term" value="P:carbohydrate metabolic process"/>
    <property type="evidence" value="ECO:0007669"/>
    <property type="project" value="InterPro"/>
</dbReference>
<protein>
    <submittedName>
        <fullName evidence="9">Transaldolase</fullName>
        <ecNumber evidence="9">2.2.1.2</ecNumber>
    </submittedName>
</protein>
<accession>A0A3B1E561</accession>
<keyword evidence="7" id="KW-0570">Pentose shunt</keyword>
<dbReference type="Pfam" id="PF00923">
    <property type="entry name" value="TAL_FSA"/>
    <property type="match status" value="1"/>
</dbReference>
<dbReference type="NCBIfam" id="NF002881">
    <property type="entry name" value="PRK03343.1"/>
    <property type="match status" value="1"/>
</dbReference>
<dbReference type="Gene3D" id="3.20.20.70">
    <property type="entry name" value="Aldolase class I"/>
    <property type="match status" value="1"/>
</dbReference>
<comment type="subcellular location">
    <subcellularLocation>
        <location evidence="2">Cytoplasm</location>
    </subcellularLocation>
</comment>
<evidence type="ECO:0000256" key="6">
    <source>
        <dbReference type="ARBA" id="ARBA00022679"/>
    </source>
</evidence>
<dbReference type="UniPathway" id="UPA00115"/>
<keyword evidence="5" id="KW-0963">Cytoplasm</keyword>